<feature type="transmembrane region" description="Helical" evidence="1">
    <location>
        <begin position="6"/>
        <end position="25"/>
    </location>
</feature>
<name>S5YD14_9CAUD</name>
<protein>
    <submittedName>
        <fullName evidence="2">Uncharacterized protein</fullName>
    </submittedName>
</protein>
<organism evidence="2 3">
    <name type="scientific">Bacillus phage Troll</name>
    <dbReference type="NCBI Taxonomy" id="1382932"/>
    <lineage>
        <taxon>Viruses</taxon>
        <taxon>Duplodnaviria</taxon>
        <taxon>Heunggongvirae</taxon>
        <taxon>Uroviricota</taxon>
        <taxon>Caudoviricetes</taxon>
        <taxon>Herelleviridae</taxon>
        <taxon>Bastillevirinae</taxon>
        <taxon>Bequatrovirus</taxon>
        <taxon>Bequatrovirus troll</taxon>
    </lineage>
</organism>
<gene>
    <name evidence="2" type="primary">190</name>
    <name evidence="2" type="ORF">TROLL_190</name>
</gene>
<keyword evidence="3" id="KW-1185">Reference proteome</keyword>
<dbReference type="EMBL" id="KF208639">
    <property type="protein sequence ID" value="AGT13675.1"/>
    <property type="molecule type" value="Genomic_DNA"/>
</dbReference>
<evidence type="ECO:0000313" key="3">
    <source>
        <dbReference type="Proteomes" id="UP000015546"/>
    </source>
</evidence>
<dbReference type="GeneID" id="16575525"/>
<dbReference type="RefSeq" id="YP_008430974.1">
    <property type="nucleotide sequence ID" value="NC_022088.2"/>
</dbReference>
<evidence type="ECO:0000256" key="1">
    <source>
        <dbReference type="SAM" id="Phobius"/>
    </source>
</evidence>
<keyword evidence="1" id="KW-1133">Transmembrane helix</keyword>
<evidence type="ECO:0000313" key="2">
    <source>
        <dbReference type="EMBL" id="AGT13675.1"/>
    </source>
</evidence>
<reference evidence="2" key="1">
    <citation type="submission" date="2013-11" db="EMBL/GenBank/DDBJ databases">
        <authorList>
            <person name="Acha N."/>
            <person name="Ahmed A.J."/>
            <person name="Andrew J.C."/>
            <person name="Arusuraire T."/>
            <person name="Auman J.C."/>
            <person name="Badar F."/>
            <person name="Bello R."/>
            <person name="Bernabe S.M."/>
            <person name="Boateng S.K."/>
            <person name="Brawn M.S."/>
            <person name="Calos M.G."/>
            <person name="Chambers B.M."/>
            <person name="Chan S.K."/>
            <person name="Cheaves M."/>
            <person name="Cleary N.C."/>
            <person name="Czawlytko E.C."/>
            <person name="Gabriel T.W."/>
            <person name="Gao W."/>
            <person name="Gnatt I.Y."/>
            <person name="Gopala-Rao A.K."/>
            <person name="Group B.L."/>
            <person name="Haile S."/>
            <person name="Haupt C.W."/>
            <person name="Heinke M.L."/>
            <person name="Hodgson J.S."/>
            <person name="Howarth S.M."/>
            <person name="Ierardi B.R."/>
            <person name="Jacob-Sampson D.C."/>
            <person name="Jayasinghe N.S."/>
            <person name="Jiang A."/>
            <person name="Jones M."/>
            <person name="Kharel N."/>
            <person name="Kim E.H."/>
            <person name="Kim J.S."/>
            <person name="Kim J.S."/>
            <person name="Kim M."/>
            <person name="Kim T.W."/>
            <person name="Kim Y."/>
            <person name="Kirchner B.E."/>
            <person name="Ko E."/>
            <person name="Kumar A."/>
            <person name="Le D.N."/>
            <person name="Lo A."/>
            <person name="Lynott E.M."/>
            <person name="Mahmood A."/>
            <person name="Manzoor I.S."/>
            <person name="Marano G.L."/>
            <person name="Margulies Z.J."/>
            <person name="Mathew S."/>
            <person name="McClure A.L."/>
            <person name="McCollum B.J."/>
            <person name="Mckee R.C."/>
            <person name="Menisher T.W."/>
            <person name="Monroe M.K."/>
            <person name="Mosenkis E.V."/>
            <person name="Nagaradona C."/>
            <person name="Nelson V.D."/>
            <person name="Nnadi N.D."/>
            <person name="Okolo C."/>
            <person name="Opene B.A."/>
            <person name="Parmanov M."/>
            <person name="Parsons M.J."/>
            <person name="Patel D.B."/>
            <person name="Pham M."/>
            <person name="Raza S."/>
            <person name="Rein A.J."/>
            <person name="Retnakumar V."/>
            <person name="Seidman L.M."/>
            <person name="Sexton M.Jr."/>
            <person name="Shaw C.A."/>
            <person name="Sheth S.N."/>
            <person name="Shu C.W."/>
            <person name="Smith K.M."/>
            <person name="Tailor D.I."/>
            <person name="Teklu-Haile Y."/>
            <person name="Tewelde B.Z."/>
            <person name="Threatt J.C."/>
            <person name="Tong M.V."/>
            <person name="Turner K.N."/>
            <person name="Velasco R.T."/>
            <person name="Venida A.C."/>
            <person name="Walker L.M."/>
            <person name="Way M."/>
            <person name="Williams K.L."/>
            <person name="Witczak R.W."/>
            <person name="Won D."/>
            <person name="Zifa S."/>
            <person name="Zimmerman J.N."/>
            <person name="Adediran T.Y."/>
            <person name="Jeon M.-H."/>
            <person name="Shah M.R."/>
            <person name="Abete L.P."/>
            <person name="Cortes N."/>
            <person name="Nunn R."/>
            <person name="Somasundaram P."/>
            <person name="Caruso S.M."/>
            <person name="Erill I."/>
            <person name="Cresawn S.G."/>
            <person name="Russell D.A."/>
            <person name="Pope W.H."/>
            <person name="Jacobs-Sera D."/>
            <person name="Hendrix R.W."/>
            <person name="Hatfull G.F."/>
        </authorList>
    </citation>
    <scope>NUCLEOTIDE SEQUENCE [LARGE SCALE GENOMIC DNA]</scope>
</reference>
<dbReference type="KEGG" id="vg:16575525"/>
<sequence length="42" mass="4824">MEGFYITKAPLFSGVFLFVLNVILLTNRKQKVSVQDTKYSVK</sequence>
<proteinExistence type="predicted"/>
<keyword evidence="1" id="KW-0472">Membrane</keyword>
<dbReference type="Proteomes" id="UP000015546">
    <property type="component" value="Segment"/>
</dbReference>
<accession>S5YD14</accession>
<keyword evidence="1" id="KW-0812">Transmembrane</keyword>